<dbReference type="Gene3D" id="3.40.630.30">
    <property type="match status" value="1"/>
</dbReference>
<comment type="caution">
    <text evidence="2">The sequence shown here is derived from an EMBL/GenBank/DDBJ whole genome shotgun (WGS) entry which is preliminary data.</text>
</comment>
<dbReference type="InterPro" id="IPR000182">
    <property type="entry name" value="GNAT_dom"/>
</dbReference>
<dbReference type="GO" id="GO:0016747">
    <property type="term" value="F:acyltransferase activity, transferring groups other than amino-acyl groups"/>
    <property type="evidence" value="ECO:0007669"/>
    <property type="project" value="InterPro"/>
</dbReference>
<dbReference type="AlphaFoldDB" id="A0A7C4KFD0"/>
<dbReference type="CDD" id="cd04301">
    <property type="entry name" value="NAT_SF"/>
    <property type="match status" value="1"/>
</dbReference>
<dbReference type="PROSITE" id="PS51186">
    <property type="entry name" value="GNAT"/>
    <property type="match status" value="1"/>
</dbReference>
<name>A0A7C4KFD0_9CHLR</name>
<reference evidence="2" key="1">
    <citation type="journal article" date="2020" name="mSystems">
        <title>Genome- and Community-Level Interaction Insights into Carbon Utilization and Element Cycling Functions of Hydrothermarchaeota in Hydrothermal Sediment.</title>
        <authorList>
            <person name="Zhou Z."/>
            <person name="Liu Y."/>
            <person name="Xu W."/>
            <person name="Pan J."/>
            <person name="Luo Z.H."/>
            <person name="Li M."/>
        </authorList>
    </citation>
    <scope>NUCLEOTIDE SEQUENCE [LARGE SCALE GENOMIC DNA]</scope>
    <source>
        <strain evidence="2">SpSt-573</strain>
    </source>
</reference>
<accession>A0A7C4KFD0</accession>
<dbReference type="SUPFAM" id="SSF55729">
    <property type="entry name" value="Acyl-CoA N-acyltransferases (Nat)"/>
    <property type="match status" value="1"/>
</dbReference>
<protein>
    <submittedName>
        <fullName evidence="2">GNAT family N-acetyltransferase</fullName>
    </submittedName>
</protein>
<feature type="domain" description="N-acetyltransferase" evidence="1">
    <location>
        <begin position="72"/>
        <end position="256"/>
    </location>
</feature>
<evidence type="ECO:0000259" key="1">
    <source>
        <dbReference type="PROSITE" id="PS51186"/>
    </source>
</evidence>
<organism evidence="2">
    <name type="scientific">Anaerolinea thermolimosa</name>
    <dbReference type="NCBI Taxonomy" id="229919"/>
    <lineage>
        <taxon>Bacteria</taxon>
        <taxon>Bacillati</taxon>
        <taxon>Chloroflexota</taxon>
        <taxon>Anaerolineae</taxon>
        <taxon>Anaerolineales</taxon>
        <taxon>Anaerolineaceae</taxon>
        <taxon>Anaerolinea</taxon>
    </lineage>
</organism>
<sequence>MPLDAPVISTVFPCQDGTRFITPLLKIRPIGLILLRFAFHREDSRGLDPADRLYSDRVSNSLRSTEMNLQELTVVPLTPERWEDYETLFGEHGAYGGCWCMWWRVTRSEFEKNQGEGNRLAMRRIVESGEVPGVLAYCRGEAIAWCSIAPRGRFASLNRSPVLKPIDPLPVWSLVCLFVARAYRGQGVTEALVRGAVAYARAQGARVVEAYPTIPQAKKLTPVSSFMGVPQIFERAGFVECARPSRQKAILRYFIESEEGEGKAQGL</sequence>
<dbReference type="EMBL" id="DSYK01000046">
    <property type="protein sequence ID" value="HGS20422.1"/>
    <property type="molecule type" value="Genomic_DNA"/>
</dbReference>
<proteinExistence type="predicted"/>
<gene>
    <name evidence="2" type="ORF">ENT37_00970</name>
</gene>
<evidence type="ECO:0000313" key="2">
    <source>
        <dbReference type="EMBL" id="HGS20422.1"/>
    </source>
</evidence>
<dbReference type="InterPro" id="IPR016181">
    <property type="entry name" value="Acyl_CoA_acyltransferase"/>
</dbReference>
<keyword evidence="2" id="KW-0808">Transferase</keyword>
<dbReference type="Pfam" id="PF00583">
    <property type="entry name" value="Acetyltransf_1"/>
    <property type="match status" value="1"/>
</dbReference>